<reference evidence="1" key="1">
    <citation type="submission" date="2018-06" db="EMBL/GenBank/DDBJ databases">
        <authorList>
            <person name="Zhirakovskaya E."/>
        </authorList>
    </citation>
    <scope>NUCLEOTIDE SEQUENCE</scope>
</reference>
<sequence length="424" mass="47577">MRWYWQLLGLTMMFWVNHGQAEKILPPPLQKNTLPPNLNKAPLCVEVKGSASMEEGGKSFVRKMAIRDALKMASMKNNVNIRTDQFVEAYQLTLDSTRFTSNSKIKNYTVLKEGIEDPEDLYGQTKEGALNYEVLLNVCLTEEAGICTGLEGNQYQTRLAIAPIVMPFASEARDISNLLSGYQLELERRIKHKGHQNVTFLLNPIDLQPNKTVTPNLDSQLLADIRNQTGAQFLLLSVIRSLSSHSNSGILNTAKRFYNLDVKPDTRYIEADWYLIDLLKKTTLHQNRVGFAVENDVLVGRNRPFGSNAFFATKTGEVFNRLLSAQTKDILGFLHCKPFESQVVDIQNGEYVIYLHEEAGAKVGDDLAVYHTTGRPIRFGGSELGQDQVPGAFLKIKRILPKFAIAELTAKKGVVQVGDIVKTW</sequence>
<proteinExistence type="predicted"/>
<gene>
    <name evidence="1" type="ORF">MNBD_GAMMA03-1638</name>
</gene>
<evidence type="ECO:0000313" key="1">
    <source>
        <dbReference type="EMBL" id="VAW46762.1"/>
    </source>
</evidence>
<evidence type="ECO:0008006" key="2">
    <source>
        <dbReference type="Google" id="ProtNLM"/>
    </source>
</evidence>
<dbReference type="Gene3D" id="3.40.50.10610">
    <property type="entry name" value="ABC-type transport auxiliary lipoprotein component"/>
    <property type="match status" value="1"/>
</dbReference>
<dbReference type="EMBL" id="UOFC01000113">
    <property type="protein sequence ID" value="VAW46762.1"/>
    <property type="molecule type" value="Genomic_DNA"/>
</dbReference>
<accession>A0A3B0W6C6</accession>
<dbReference type="Gene3D" id="3.30.1660.40">
    <property type="entry name" value="FlgT, N-terminal domain"/>
    <property type="match status" value="1"/>
</dbReference>
<organism evidence="1">
    <name type="scientific">hydrothermal vent metagenome</name>
    <dbReference type="NCBI Taxonomy" id="652676"/>
    <lineage>
        <taxon>unclassified sequences</taxon>
        <taxon>metagenomes</taxon>
        <taxon>ecological metagenomes</taxon>
    </lineage>
</organism>
<name>A0A3B0W6C6_9ZZZZ</name>
<protein>
    <recommendedName>
        <fullName evidence="2">Flagellar protein FlgT</fullName>
    </recommendedName>
</protein>
<dbReference type="AlphaFoldDB" id="A0A3B0W6C6"/>
<dbReference type="InterPro" id="IPR038180">
    <property type="entry name" value="FlgT_N_sf"/>
</dbReference>